<feature type="active site" description="Proton acceptor" evidence="4">
    <location>
        <position position="455"/>
    </location>
</feature>
<evidence type="ECO:0000256" key="3">
    <source>
        <dbReference type="ARBA" id="ARBA00023098"/>
    </source>
</evidence>
<dbReference type="PROSITE" id="PS51635">
    <property type="entry name" value="PNPLA"/>
    <property type="match status" value="1"/>
</dbReference>
<evidence type="ECO:0000256" key="1">
    <source>
        <dbReference type="ARBA" id="ARBA00022801"/>
    </source>
</evidence>
<dbReference type="InterPro" id="IPR021771">
    <property type="entry name" value="Triacylglycerol_lipase_N"/>
</dbReference>
<feature type="short sequence motif" description="GXSXG" evidence="4">
    <location>
        <begin position="297"/>
        <end position="301"/>
    </location>
</feature>
<reference evidence="7 8" key="1">
    <citation type="journal article" date="2024" name="Nat. Commun.">
        <title>Phylogenomics reveals the evolutionary origins of lichenization in chlorophyte algae.</title>
        <authorList>
            <person name="Puginier C."/>
            <person name="Libourel C."/>
            <person name="Otte J."/>
            <person name="Skaloud P."/>
            <person name="Haon M."/>
            <person name="Grisel S."/>
            <person name="Petersen M."/>
            <person name="Berrin J.G."/>
            <person name="Delaux P.M."/>
            <person name="Dal Grande F."/>
            <person name="Keller J."/>
        </authorList>
    </citation>
    <scope>NUCLEOTIDE SEQUENCE [LARGE SCALE GENOMIC DNA]</scope>
    <source>
        <strain evidence="7 8">SAG 2523</strain>
    </source>
</reference>
<name>A0AAW1SCF8_9CHLO</name>
<feature type="active site" description="Nucleophile" evidence="4">
    <location>
        <position position="299"/>
    </location>
</feature>
<feature type="region of interest" description="Disordered" evidence="5">
    <location>
        <begin position="764"/>
        <end position="783"/>
    </location>
</feature>
<feature type="compositionally biased region" description="Low complexity" evidence="5">
    <location>
        <begin position="741"/>
        <end position="755"/>
    </location>
</feature>
<organism evidence="7 8">
    <name type="scientific">Apatococcus fuscideae</name>
    <dbReference type="NCBI Taxonomy" id="2026836"/>
    <lineage>
        <taxon>Eukaryota</taxon>
        <taxon>Viridiplantae</taxon>
        <taxon>Chlorophyta</taxon>
        <taxon>core chlorophytes</taxon>
        <taxon>Trebouxiophyceae</taxon>
        <taxon>Chlorellales</taxon>
        <taxon>Chlorellaceae</taxon>
        <taxon>Apatococcus</taxon>
    </lineage>
</organism>
<evidence type="ECO:0000313" key="7">
    <source>
        <dbReference type="EMBL" id="KAK9843908.1"/>
    </source>
</evidence>
<evidence type="ECO:0000313" key="8">
    <source>
        <dbReference type="Proteomes" id="UP001485043"/>
    </source>
</evidence>
<dbReference type="Gene3D" id="3.40.1090.10">
    <property type="entry name" value="Cytosolic phospholipase A2 catalytic domain"/>
    <property type="match status" value="1"/>
</dbReference>
<feature type="compositionally biased region" description="Basic and acidic residues" evidence="5">
    <location>
        <begin position="674"/>
        <end position="695"/>
    </location>
</feature>
<gene>
    <name evidence="7" type="ORF">WJX84_008684</name>
</gene>
<feature type="short sequence motif" description="GXGXXG" evidence="4">
    <location>
        <begin position="270"/>
        <end position="275"/>
    </location>
</feature>
<feature type="domain" description="PNPLA" evidence="6">
    <location>
        <begin position="266"/>
        <end position="468"/>
    </location>
</feature>
<dbReference type="EMBL" id="JALJOV010001661">
    <property type="protein sequence ID" value="KAK9843908.1"/>
    <property type="molecule type" value="Genomic_DNA"/>
</dbReference>
<evidence type="ECO:0000259" key="6">
    <source>
        <dbReference type="PROSITE" id="PS51635"/>
    </source>
</evidence>
<dbReference type="AlphaFoldDB" id="A0AAW1SCF8"/>
<protein>
    <recommendedName>
        <fullName evidence="6">PNPLA domain-containing protein</fullName>
    </recommendedName>
</protein>
<evidence type="ECO:0000256" key="5">
    <source>
        <dbReference type="SAM" id="MobiDB-lite"/>
    </source>
</evidence>
<dbReference type="InterPro" id="IPR050301">
    <property type="entry name" value="NTE"/>
</dbReference>
<dbReference type="InterPro" id="IPR002641">
    <property type="entry name" value="PNPLA_dom"/>
</dbReference>
<proteinExistence type="predicted"/>
<evidence type="ECO:0000256" key="4">
    <source>
        <dbReference type="PROSITE-ProRule" id="PRU01161"/>
    </source>
</evidence>
<dbReference type="InterPro" id="IPR016035">
    <property type="entry name" value="Acyl_Trfase/lysoPLipase"/>
</dbReference>
<keyword evidence="3 4" id="KW-0443">Lipid metabolism</keyword>
<comment type="caution">
    <text evidence="7">The sequence shown here is derived from an EMBL/GenBank/DDBJ whole genome shotgun (WGS) entry which is preliminary data.</text>
</comment>
<dbReference type="PANTHER" id="PTHR14226">
    <property type="entry name" value="NEUROPATHY TARGET ESTERASE/SWISS CHEESE D.MELANOGASTER"/>
    <property type="match status" value="1"/>
</dbReference>
<dbReference type="Proteomes" id="UP001485043">
    <property type="component" value="Unassembled WGS sequence"/>
</dbReference>
<comment type="caution">
    <text evidence="4">Lacks conserved residue(s) required for the propagation of feature annotation.</text>
</comment>
<keyword evidence="1 4" id="KW-0378">Hydrolase</keyword>
<sequence length="857" mass="95174">MPGAVPIACRAGQQGDRLTKLLFELTIWRGLLALGEPFRKLVSFYLFFSRSLWTAGADVLRIVWRVVGWLSAPPRGAFWRQLGQGLVELKRWHLTLAAVVAFTAFSRALRQWKESSDDQLKRKRQLEGQLENAHTYEGWALAATKLEQLEGRNPSVSLDRWKRETRLYDRKLLEERLQHLRVVRQQGDVHEMHVAVRADLLRNLGNMTNSELQDYFPLVPEPIREYIDEVKLHLQLITEYDGPQLGVKEKLAFLQETRHAFGRTALVLSGGGALGAFHLGVVKALFQHGLLPRVLAGSSVGSIVAAIIATNTDEQLDMMFNHMSEFDLSFFSNSTASQFFRHFLLKGTLQDIEVLQNRLRRLLGDDTFLTAYLRTGRVLNVAVTAADTNEPSRVLNYLTAPDVVVWSAVSCSSAFPLLFKPSKLLARNREGKLVEFAAESLSTTSVRTTERRWRDGSLEEDLPMRGLSETFNVNYFLVSQTNPHIVPALNLKKQVNRKLGNFLEAEWKHRCRQIQDICPDWLPGKWLKVFSQNWEGDVTMVLPSSYLQIKKAITNPSKEDLLQASRQGETATWAKLSAIHTNCGIEMMLDSCLTKLIQGMMAPKTGENMLSGKELLPANGLPTVPMSANSLADVGGGKNGLKRGQHGMGSRIPSWINMNALNMPEQMMPAQHQHQAEPEHRGEGPDLRTLHREGPPGEEGITAVIPTTSDSLPSVPEHHKNSKVPFGASSDLYGDTDDTSNTDSTSDGTSASTSSEYEAGFARSRFEPHGPSPNQLRQRPGSLEGLPENEAVLAGIPNDEDIDGFVGGSTSALDCTDRSVDTLWETLRTLNASSKKGLDLLGVGYAAEEEGLDFIAP</sequence>
<evidence type="ECO:0000256" key="2">
    <source>
        <dbReference type="ARBA" id="ARBA00022963"/>
    </source>
</evidence>
<keyword evidence="2 4" id="KW-0442">Lipid degradation</keyword>
<feature type="region of interest" description="Disordered" evidence="5">
    <location>
        <begin position="668"/>
        <end position="758"/>
    </location>
</feature>
<dbReference type="Pfam" id="PF11815">
    <property type="entry name" value="DUF3336"/>
    <property type="match status" value="1"/>
</dbReference>
<dbReference type="SUPFAM" id="SSF52151">
    <property type="entry name" value="FabD/lysophospholipase-like"/>
    <property type="match status" value="1"/>
</dbReference>
<dbReference type="PANTHER" id="PTHR14226:SF10">
    <property type="entry name" value="TRIACYLGLYCEROL LIPASE 4-RELATED"/>
    <property type="match status" value="1"/>
</dbReference>
<dbReference type="Pfam" id="PF01734">
    <property type="entry name" value="Patatin"/>
    <property type="match status" value="1"/>
</dbReference>
<dbReference type="GO" id="GO:0016042">
    <property type="term" value="P:lipid catabolic process"/>
    <property type="evidence" value="ECO:0007669"/>
    <property type="project" value="UniProtKB-UniRule"/>
</dbReference>
<keyword evidence="8" id="KW-1185">Reference proteome</keyword>
<accession>A0AAW1SCF8</accession>
<dbReference type="GO" id="GO:0004806">
    <property type="term" value="F:triacylglycerol lipase activity"/>
    <property type="evidence" value="ECO:0007669"/>
    <property type="project" value="InterPro"/>
</dbReference>